<feature type="zinc finger region" description="C3H1-type" evidence="5">
    <location>
        <begin position="290"/>
        <end position="317"/>
    </location>
</feature>
<keyword evidence="1 5" id="KW-0479">Metal-binding</keyword>
<comment type="caution">
    <text evidence="8">The sequence shown here is derived from an EMBL/GenBank/DDBJ whole genome shotgun (WGS) entry which is preliminary data.</text>
</comment>
<evidence type="ECO:0000256" key="2">
    <source>
        <dbReference type="ARBA" id="ARBA00022737"/>
    </source>
</evidence>
<name>A0A482VA40_ASBVE</name>
<feature type="compositionally biased region" description="Basic and acidic residues" evidence="6">
    <location>
        <begin position="417"/>
        <end position="427"/>
    </location>
</feature>
<dbReference type="Proteomes" id="UP000292052">
    <property type="component" value="Unassembled WGS sequence"/>
</dbReference>
<keyword evidence="3 5" id="KW-0863">Zinc-finger</keyword>
<feature type="zinc finger region" description="C3H1-type" evidence="5">
    <location>
        <begin position="262"/>
        <end position="288"/>
    </location>
</feature>
<feature type="compositionally biased region" description="Basic residues" evidence="6">
    <location>
        <begin position="237"/>
        <end position="255"/>
    </location>
</feature>
<sequence>MALVCDIESTSDVNEEAKVPAADNDLEDGEIEDDGEDDVPVETAKENDGAVAVSAPPIASMPPKDKMERGGDRGRHERSDRRRHEDKKKHMTEAEKSILHLRKRERLQREKWEKYRKEQNIETPVVDDFAINIEKAIASVLKKDKHNISDEEKDDEKRGRKRKNRDKDKQKGSKQRKIDSPKSEDIDENEFLNVRGGSPKSEEKQDRSVSPRSEDSYDSEYSSDRSKSDDRRERKRDYKKGKSRNRERNRKKSRERRTEQFKDAQGVCVFFLQGKCQKNDCPYSHEAVPPMKLELCKFYLKDCCAKGEKCSYMHSEFPCKFYHTGLVCLQGENCKFAHGKPLDEHRKQILFKHIETAPREILGGFPRMSREEALNKINVAQQNLMALHGGDKKDDKGLIPSLFEINVPVPSELNSEDVNKPKTEKPARNRPSRWQDPDPIDQMSSNFGMKFNYGVQDQDMRINSNGDIDMRTLPPLTQIASQLLTPEEPPETDSTNFTQDIDIRNPNMLQFDTKDVDIRHQTIDPRILATKDVDIRQIPAVFDEAKQETDNGGTGADDDDEEESKLQIDTGENPDDDSGLPLNLPKTQRELYMRIQSQQKTNLPEQQQESFDVDDNINWYSDDDDEDENRLTIKVDNDEEKKEKEEENDPSATIMSPPQIKPLEVVEKLGDLSKIDISAEVTKLLTSISQTASTVPKESSKSAPVAITRDPRQQHQQGSVASDPRQRAPEQKISIYEQGSITSESEPRSPDDVLESDLRSRPDVDLRNLHLPFKGMLNYTPAKEIDASVNSHPPMAWKVHIVEIPRPDYTGLKLNVQDAEKTGDPRLKKIFRLNTEEKDSPASPKASPKASAVRIDPRLKKIEENKQQDAGVLTYNQQLNILQSSAFFQSLTSNQKVLLNQELASRNDQNGFHDPVLNSMLSTLNLIPNTNMNNPNMGAALSILANVNKLNPGMINNNAPAPMVLRQNPNLMNQMAQSIVQPGLLGAAPGIPNLPADFPINFDPRNGGGLLNNVPGPFGNFPDNNFGNFDDYYPPPDNNFGHSGGGSGNSGGNNRDNNRNFNRDRRRGRNNFNRNNGNRNFRNRNNRSNRSHTPP</sequence>
<protein>
    <submittedName>
        <fullName evidence="8">Suppressor of sable</fullName>
    </submittedName>
</protein>
<organism evidence="8 9">
    <name type="scientific">Asbolus verrucosus</name>
    <name type="common">Desert ironclad beetle</name>
    <dbReference type="NCBI Taxonomy" id="1661398"/>
    <lineage>
        <taxon>Eukaryota</taxon>
        <taxon>Metazoa</taxon>
        <taxon>Ecdysozoa</taxon>
        <taxon>Arthropoda</taxon>
        <taxon>Hexapoda</taxon>
        <taxon>Insecta</taxon>
        <taxon>Pterygota</taxon>
        <taxon>Neoptera</taxon>
        <taxon>Endopterygota</taxon>
        <taxon>Coleoptera</taxon>
        <taxon>Polyphaga</taxon>
        <taxon>Cucujiformia</taxon>
        <taxon>Tenebrionidae</taxon>
        <taxon>Pimeliinae</taxon>
        <taxon>Asbolus</taxon>
    </lineage>
</organism>
<feature type="region of interest" description="Disordered" evidence="6">
    <location>
        <begin position="412"/>
        <end position="446"/>
    </location>
</feature>
<feature type="compositionally biased region" description="Acidic residues" evidence="6">
    <location>
        <begin position="611"/>
        <end position="628"/>
    </location>
</feature>
<evidence type="ECO:0000259" key="7">
    <source>
        <dbReference type="PROSITE" id="PS50103"/>
    </source>
</evidence>
<feature type="zinc finger region" description="C3H1-type" evidence="5">
    <location>
        <begin position="318"/>
        <end position="341"/>
    </location>
</feature>
<dbReference type="SMART" id="SM00356">
    <property type="entry name" value="ZnF_C3H1"/>
    <property type="match status" value="3"/>
</dbReference>
<feature type="compositionally biased region" description="Basic residues" evidence="6">
    <location>
        <begin position="1081"/>
        <end position="1095"/>
    </location>
</feature>
<dbReference type="GO" id="GO:0003723">
    <property type="term" value="F:RNA binding"/>
    <property type="evidence" value="ECO:0007669"/>
    <property type="project" value="InterPro"/>
</dbReference>
<dbReference type="SUPFAM" id="SSF90229">
    <property type="entry name" value="CCCH zinc finger"/>
    <property type="match status" value="2"/>
</dbReference>
<evidence type="ECO:0000256" key="5">
    <source>
        <dbReference type="PROSITE-ProRule" id="PRU00723"/>
    </source>
</evidence>
<dbReference type="STRING" id="1661398.A0A482VA40"/>
<feature type="compositionally biased region" description="Basic and acidic residues" evidence="6">
    <location>
        <begin position="629"/>
        <end position="645"/>
    </location>
</feature>
<dbReference type="OrthoDB" id="411372at2759"/>
<feature type="compositionally biased region" description="Basic and acidic residues" evidence="6">
    <location>
        <begin position="107"/>
        <end position="120"/>
    </location>
</feature>
<accession>A0A482VA40</accession>
<feature type="domain" description="C3H1-type" evidence="7">
    <location>
        <begin position="290"/>
        <end position="317"/>
    </location>
</feature>
<dbReference type="InterPro" id="IPR036855">
    <property type="entry name" value="Znf_CCCH_sf"/>
</dbReference>
<feature type="domain" description="C3H1-type" evidence="7">
    <location>
        <begin position="262"/>
        <end position="288"/>
    </location>
</feature>
<keyword evidence="9" id="KW-1185">Reference proteome</keyword>
<evidence type="ECO:0000256" key="3">
    <source>
        <dbReference type="ARBA" id="ARBA00022771"/>
    </source>
</evidence>
<feature type="region of interest" description="Disordered" evidence="6">
    <location>
        <begin position="834"/>
        <end position="853"/>
    </location>
</feature>
<feature type="region of interest" description="Disordered" evidence="6">
    <location>
        <begin position="688"/>
        <end position="759"/>
    </location>
</feature>
<feature type="domain" description="C3H1-type" evidence="7">
    <location>
        <begin position="318"/>
        <end position="341"/>
    </location>
</feature>
<evidence type="ECO:0000313" key="8">
    <source>
        <dbReference type="EMBL" id="RZB40107.1"/>
    </source>
</evidence>
<feature type="compositionally biased region" description="Polar residues" evidence="6">
    <location>
        <begin position="598"/>
        <end position="610"/>
    </location>
</feature>
<evidence type="ECO:0000313" key="9">
    <source>
        <dbReference type="Proteomes" id="UP000292052"/>
    </source>
</evidence>
<feature type="compositionally biased region" description="Polar residues" evidence="6">
    <location>
        <begin position="688"/>
        <end position="697"/>
    </location>
</feature>
<feature type="compositionally biased region" description="Basic and acidic residues" evidence="6">
    <location>
        <begin position="222"/>
        <end position="236"/>
    </location>
</feature>
<feature type="region of interest" description="Disordered" evidence="6">
    <location>
        <begin position="598"/>
        <end position="659"/>
    </location>
</feature>
<reference evidence="8 9" key="1">
    <citation type="submission" date="2017-03" db="EMBL/GenBank/DDBJ databases">
        <title>Genome of the blue death feigning beetle - Asbolus verrucosus.</title>
        <authorList>
            <person name="Rider S.D."/>
        </authorList>
    </citation>
    <scope>NUCLEOTIDE SEQUENCE [LARGE SCALE GENOMIC DNA]</scope>
    <source>
        <strain evidence="8">Butters</strain>
        <tissue evidence="8">Head and leg muscle</tissue>
    </source>
</reference>
<evidence type="ECO:0000256" key="1">
    <source>
        <dbReference type="ARBA" id="ARBA00022723"/>
    </source>
</evidence>
<evidence type="ECO:0000256" key="4">
    <source>
        <dbReference type="ARBA" id="ARBA00022833"/>
    </source>
</evidence>
<feature type="compositionally biased region" description="Basic and acidic residues" evidence="6">
    <location>
        <begin position="146"/>
        <end position="158"/>
    </location>
</feature>
<dbReference type="GO" id="GO:0045892">
    <property type="term" value="P:negative regulation of DNA-templated transcription"/>
    <property type="evidence" value="ECO:0007669"/>
    <property type="project" value="InterPro"/>
</dbReference>
<feature type="compositionally biased region" description="Acidic residues" evidence="6">
    <location>
        <begin position="24"/>
        <end position="40"/>
    </location>
</feature>
<feature type="compositionally biased region" description="Low complexity" evidence="6">
    <location>
        <begin position="841"/>
        <end position="852"/>
    </location>
</feature>
<dbReference type="GO" id="GO:0008270">
    <property type="term" value="F:zinc ion binding"/>
    <property type="evidence" value="ECO:0007669"/>
    <property type="project" value="UniProtKB-KW"/>
</dbReference>
<feature type="compositionally biased region" description="Basic and acidic residues" evidence="6">
    <location>
        <begin position="745"/>
        <end position="759"/>
    </location>
</feature>
<feature type="compositionally biased region" description="Basic and acidic residues" evidence="6">
    <location>
        <begin position="165"/>
        <end position="184"/>
    </location>
</feature>
<feature type="compositionally biased region" description="Gly residues" evidence="6">
    <location>
        <begin position="1042"/>
        <end position="1051"/>
    </location>
</feature>
<dbReference type="AlphaFoldDB" id="A0A482VA40"/>
<feature type="compositionally biased region" description="Basic and acidic residues" evidence="6">
    <location>
        <begin position="63"/>
        <end position="83"/>
    </location>
</feature>
<dbReference type="PROSITE" id="PS50103">
    <property type="entry name" value="ZF_C3H1"/>
    <property type="match status" value="3"/>
</dbReference>
<evidence type="ECO:0000256" key="6">
    <source>
        <dbReference type="SAM" id="MobiDB-lite"/>
    </source>
</evidence>
<feature type="compositionally biased region" description="Low complexity" evidence="6">
    <location>
        <begin position="1070"/>
        <end position="1080"/>
    </location>
</feature>
<keyword evidence="2" id="KW-0677">Repeat</keyword>
<dbReference type="EMBL" id="QDEB01122185">
    <property type="protein sequence ID" value="RZB40107.1"/>
    <property type="molecule type" value="Genomic_DNA"/>
</dbReference>
<feature type="region of interest" description="Disordered" evidence="6">
    <location>
        <begin position="1"/>
        <end position="258"/>
    </location>
</feature>
<feature type="region of interest" description="Disordered" evidence="6">
    <location>
        <begin position="1025"/>
        <end position="1095"/>
    </location>
</feature>
<proteinExistence type="predicted"/>
<keyword evidence="4 5" id="KW-0862">Zinc</keyword>
<dbReference type="Pfam" id="PF14608">
    <property type="entry name" value="zf-CCCH_2"/>
    <property type="match status" value="3"/>
</dbReference>
<dbReference type="GO" id="GO:0005634">
    <property type="term" value="C:nucleus"/>
    <property type="evidence" value="ECO:0007669"/>
    <property type="project" value="TreeGrafter"/>
</dbReference>
<dbReference type="PANTHER" id="PTHR13119">
    <property type="entry name" value="ZINC FINGER CCCH DOMAIN-CONTAINING PROTEI"/>
    <property type="match status" value="1"/>
</dbReference>
<dbReference type="PANTHER" id="PTHR13119:SF12">
    <property type="entry name" value="PROTEIN SUPPRESSOR OF SABLE"/>
    <property type="match status" value="1"/>
</dbReference>
<dbReference type="InterPro" id="IPR045124">
    <property type="entry name" value="Su(sable)-like"/>
</dbReference>
<dbReference type="Gene3D" id="4.10.1000.10">
    <property type="entry name" value="Zinc finger, CCCH-type"/>
    <property type="match status" value="1"/>
</dbReference>
<feature type="region of interest" description="Disordered" evidence="6">
    <location>
        <begin position="541"/>
        <end position="583"/>
    </location>
</feature>
<gene>
    <name evidence="8" type="ORF">BDFB_006904</name>
</gene>
<feature type="compositionally biased region" description="Basic and acidic residues" evidence="6">
    <location>
        <begin position="200"/>
        <end position="215"/>
    </location>
</feature>
<dbReference type="InterPro" id="IPR000571">
    <property type="entry name" value="Znf_CCCH"/>
</dbReference>